<keyword evidence="3" id="KW-1185">Reference proteome</keyword>
<dbReference type="AlphaFoldDB" id="A0A0V8RWU9"/>
<protein>
    <recommendedName>
        <fullName evidence="4">DUF998 domain-containing protein</fullName>
    </recommendedName>
</protein>
<dbReference type="RefSeq" id="WP_058371223.1">
    <property type="nucleotide sequence ID" value="NZ_LNTB01000001.1"/>
</dbReference>
<evidence type="ECO:0000313" key="2">
    <source>
        <dbReference type="EMBL" id="KSW12540.1"/>
    </source>
</evidence>
<accession>A0A0V8RWU9</accession>
<gene>
    <name evidence="2" type="ORF">CF15_07415</name>
</gene>
<dbReference type="OrthoDB" id="103507at2157"/>
<proteinExistence type="predicted"/>
<evidence type="ECO:0000313" key="3">
    <source>
        <dbReference type="Proteomes" id="UP000053352"/>
    </source>
</evidence>
<name>A0A0V8RWU9_PYROC</name>
<evidence type="ECO:0008006" key="4">
    <source>
        <dbReference type="Google" id="ProtNLM"/>
    </source>
</evidence>
<keyword evidence="1" id="KW-0812">Transmembrane</keyword>
<dbReference type="EMBL" id="LNTB01000001">
    <property type="protein sequence ID" value="KSW12540.1"/>
    <property type="molecule type" value="Genomic_DNA"/>
</dbReference>
<comment type="caution">
    <text evidence="2">The sequence shown here is derived from an EMBL/GenBank/DDBJ whole genome shotgun (WGS) entry which is preliminary data.</text>
</comment>
<dbReference type="Pfam" id="PF06197">
    <property type="entry name" value="DUF998"/>
    <property type="match status" value="1"/>
</dbReference>
<keyword evidence="1" id="KW-0472">Membrane</keyword>
<feature type="transmembrane region" description="Helical" evidence="1">
    <location>
        <begin position="171"/>
        <end position="188"/>
    </location>
</feature>
<dbReference type="InterPro" id="IPR009339">
    <property type="entry name" value="DUF998"/>
</dbReference>
<sequence>MARAGRLVAVLAALVVVLGWAVILAAWSLNPWFSPLRGAYSDLGSPRACCPLVFNLGLAVAGLLVLCLGAAVYRASATRLEAAGAALLAEAGVFLSMIGLFPEGSYPHRFVSYWFFLQLYASYTVLGAALSRRGLRGLGASLALLGLLAAPAALLVEALAGWPSIAVLETYAVLVADAGALLLAAAYTRAGGR</sequence>
<dbReference type="PANTHER" id="PTHR42241:SF2">
    <property type="entry name" value="HYPOTHETICAL MEMBRANE PROTEIN, CONSERVED, DUF998 FAMILY"/>
    <property type="match status" value="1"/>
</dbReference>
<reference evidence="2 3" key="1">
    <citation type="submission" date="2015-11" db="EMBL/GenBank/DDBJ databases">
        <title>Genome sequence of Pyrodictium occultum PL-19, a marine hyperthermophilic archaeon isolated from Volcano, Italy.</title>
        <authorList>
            <person name="Utturkar S."/>
            <person name="Huber H."/>
            <person name="Leptihn S."/>
            <person name="Brown S."/>
            <person name="Stetter K.O."/>
            <person name="Podar M."/>
        </authorList>
    </citation>
    <scope>NUCLEOTIDE SEQUENCE [LARGE SCALE GENOMIC DNA]</scope>
    <source>
        <strain evidence="2 3">PL-19</strain>
    </source>
</reference>
<feature type="transmembrane region" description="Helical" evidence="1">
    <location>
        <begin position="113"/>
        <end position="130"/>
    </location>
</feature>
<feature type="transmembrane region" description="Helical" evidence="1">
    <location>
        <begin position="52"/>
        <end position="73"/>
    </location>
</feature>
<feature type="transmembrane region" description="Helical" evidence="1">
    <location>
        <begin position="80"/>
        <end position="101"/>
    </location>
</feature>
<feature type="transmembrane region" description="Helical" evidence="1">
    <location>
        <begin position="142"/>
        <end position="165"/>
    </location>
</feature>
<keyword evidence="1" id="KW-1133">Transmembrane helix</keyword>
<organism evidence="2 3">
    <name type="scientific">Pyrodictium occultum</name>
    <dbReference type="NCBI Taxonomy" id="2309"/>
    <lineage>
        <taxon>Archaea</taxon>
        <taxon>Thermoproteota</taxon>
        <taxon>Thermoprotei</taxon>
        <taxon>Desulfurococcales</taxon>
        <taxon>Pyrodictiaceae</taxon>
        <taxon>Pyrodictium</taxon>
    </lineage>
</organism>
<dbReference type="Proteomes" id="UP000053352">
    <property type="component" value="Unassembled WGS sequence"/>
</dbReference>
<evidence type="ECO:0000256" key="1">
    <source>
        <dbReference type="SAM" id="Phobius"/>
    </source>
</evidence>
<dbReference type="PANTHER" id="PTHR42241">
    <property type="entry name" value="HYPOTHETICAL MEMBRANE PROTEIN, CONSERVED, DUF998 FAMILY"/>
    <property type="match status" value="1"/>
</dbReference>